<dbReference type="Proteomes" id="UP000230607">
    <property type="component" value="Chromosome 1"/>
</dbReference>
<evidence type="ECO:0000256" key="1">
    <source>
        <dbReference type="ARBA" id="ARBA00022801"/>
    </source>
</evidence>
<dbReference type="GO" id="GO:0016151">
    <property type="term" value="F:nickel cation binding"/>
    <property type="evidence" value="ECO:0007669"/>
    <property type="project" value="InterPro"/>
</dbReference>
<keyword evidence="1" id="KW-0378">Hydrolase</keyword>
<dbReference type="AlphaFoldDB" id="A0A2H1FHY1"/>
<dbReference type="Pfam" id="PF00547">
    <property type="entry name" value="Urease_gamma"/>
    <property type="match status" value="1"/>
</dbReference>
<protein>
    <submittedName>
        <fullName evidence="2">Uncharacterized protein</fullName>
    </submittedName>
</protein>
<name>A0A2H1FHY1_9ARCH</name>
<dbReference type="InterPro" id="IPR036463">
    <property type="entry name" value="Urease_gamma_sf"/>
</dbReference>
<evidence type="ECO:0000313" key="2">
    <source>
        <dbReference type="EMBL" id="SMH72368.1"/>
    </source>
</evidence>
<reference evidence="3" key="1">
    <citation type="submission" date="2017-03" db="EMBL/GenBank/DDBJ databases">
        <authorList>
            <person name="Herbold C."/>
        </authorList>
    </citation>
    <scope>NUCLEOTIDE SEQUENCE [LARGE SCALE GENOMIC DNA]</scope>
</reference>
<proteinExistence type="predicted"/>
<dbReference type="EMBL" id="LT841358">
    <property type="protein sequence ID" value="SMH72368.1"/>
    <property type="molecule type" value="Genomic_DNA"/>
</dbReference>
<dbReference type="InterPro" id="IPR002026">
    <property type="entry name" value="Urease_gamma/gamma-beta_su"/>
</dbReference>
<sequence>MIRIEVMVEGEPDIPPSTKLFEFKDEDEAIFLNVIEMVKDKLSRNLKLNTHESLVVFCAYIVSEIRSRKSESQIINDSSKILTSENVLFGVPETLRQITFNTTVDNLPKKIIQFTKPIPIMNYIMTDSKTIGITCEKQR</sequence>
<dbReference type="GO" id="GO:0043419">
    <property type="term" value="P:urea catabolic process"/>
    <property type="evidence" value="ECO:0007669"/>
    <property type="project" value="InterPro"/>
</dbReference>
<accession>A0A2H1FHY1</accession>
<dbReference type="GO" id="GO:0016787">
    <property type="term" value="F:hydrolase activity"/>
    <property type="evidence" value="ECO:0007669"/>
    <property type="project" value="UniProtKB-KW"/>
</dbReference>
<dbReference type="Gene3D" id="3.30.280.10">
    <property type="entry name" value="Urease, gamma-like subunit"/>
    <property type="match status" value="1"/>
</dbReference>
<evidence type="ECO:0000313" key="3">
    <source>
        <dbReference type="Proteomes" id="UP000230607"/>
    </source>
</evidence>
<organism evidence="2 3">
    <name type="scientific">Candidatus Nitrosotalea okcheonensis</name>
    <dbReference type="NCBI Taxonomy" id="1903276"/>
    <lineage>
        <taxon>Archaea</taxon>
        <taxon>Nitrososphaerota</taxon>
        <taxon>Nitrososphaeria</taxon>
        <taxon>Nitrosotaleales</taxon>
        <taxon>Nitrosotaleaceae</taxon>
        <taxon>Nitrosotalea</taxon>
    </lineage>
</organism>
<keyword evidence="3" id="KW-1185">Reference proteome</keyword>
<gene>
    <name evidence="2" type="ORF">NCS_30208</name>
</gene>
<dbReference type="SUPFAM" id="SSF54111">
    <property type="entry name" value="Urease, gamma-subunit"/>
    <property type="match status" value="1"/>
</dbReference>